<accession>A0A0K0FVR6</accession>
<proteinExistence type="predicted"/>
<keyword evidence="1" id="KW-1133">Transmembrane helix</keyword>
<sequence>MIKFYLYIFFFIFSFNYYYCKKLELIGSTRNSVIVKVGRSVFTFNFGDDFHIPGNVTVYEDDKFEVRNNARKNVYVDRKDYSLKLKSKNEKNETIYSGIVPNIMDLRSTIIYVLVVLIIILIVTICFFSYHFSNARKVLERLRKTNLKEKNISNTNSSTCQYSVTSSSLVSGSLKDKCIPKSTQMENESTLKDEKIVKVLVISKTGEFMIKSNKVKSFKNTEITPKTLSTFSNSLGFIAMLKLNDKEFFDENQNKSN</sequence>
<keyword evidence="1" id="KW-0812">Transmembrane</keyword>
<dbReference type="AlphaFoldDB" id="A0A0K0FVR6"/>
<reference evidence="2" key="1">
    <citation type="submission" date="2014-07" db="EMBL/GenBank/DDBJ databases">
        <authorList>
            <person name="Martin A.A"/>
            <person name="De Silva N."/>
        </authorList>
    </citation>
    <scope>NUCLEOTIDE SEQUENCE</scope>
</reference>
<keyword evidence="1" id="KW-0472">Membrane</keyword>
<keyword evidence="2" id="KW-1185">Reference proteome</keyword>
<reference evidence="3" key="2">
    <citation type="submission" date="2015-08" db="UniProtKB">
        <authorList>
            <consortium name="WormBaseParasite"/>
        </authorList>
    </citation>
    <scope>IDENTIFICATION</scope>
</reference>
<dbReference type="Proteomes" id="UP000035680">
    <property type="component" value="Unassembled WGS sequence"/>
</dbReference>
<dbReference type="WBParaSite" id="SVE_1643300.1">
    <property type="protein sequence ID" value="SVE_1643300.1"/>
    <property type="gene ID" value="SVE_1643300"/>
</dbReference>
<evidence type="ECO:0000313" key="2">
    <source>
        <dbReference type="Proteomes" id="UP000035680"/>
    </source>
</evidence>
<evidence type="ECO:0000256" key="1">
    <source>
        <dbReference type="SAM" id="Phobius"/>
    </source>
</evidence>
<name>A0A0K0FVR6_STRVS</name>
<evidence type="ECO:0000313" key="3">
    <source>
        <dbReference type="WBParaSite" id="SVE_1643300.1"/>
    </source>
</evidence>
<organism evidence="2 3">
    <name type="scientific">Strongyloides venezuelensis</name>
    <name type="common">Threadworm</name>
    <dbReference type="NCBI Taxonomy" id="75913"/>
    <lineage>
        <taxon>Eukaryota</taxon>
        <taxon>Metazoa</taxon>
        <taxon>Ecdysozoa</taxon>
        <taxon>Nematoda</taxon>
        <taxon>Chromadorea</taxon>
        <taxon>Rhabditida</taxon>
        <taxon>Tylenchina</taxon>
        <taxon>Panagrolaimomorpha</taxon>
        <taxon>Strongyloidoidea</taxon>
        <taxon>Strongyloididae</taxon>
        <taxon>Strongyloides</taxon>
    </lineage>
</organism>
<feature type="transmembrane region" description="Helical" evidence="1">
    <location>
        <begin position="110"/>
        <end position="133"/>
    </location>
</feature>
<protein>
    <submittedName>
        <fullName evidence="3">Transmembrane protein</fullName>
    </submittedName>
</protein>